<protein>
    <submittedName>
        <fullName evidence="1">RNase H domain-containing protein</fullName>
    </submittedName>
</protein>
<name>A0ABD1RXK3_9LAMI</name>
<dbReference type="Proteomes" id="UP001604336">
    <property type="component" value="Unassembled WGS sequence"/>
</dbReference>
<reference evidence="2" key="1">
    <citation type="submission" date="2024-07" db="EMBL/GenBank/DDBJ databases">
        <title>Two chromosome-level genome assemblies of Korean endemic species Abeliophyllum distichum and Forsythia ovata (Oleaceae).</title>
        <authorList>
            <person name="Jang H."/>
        </authorList>
    </citation>
    <scope>NUCLEOTIDE SEQUENCE [LARGE SCALE GENOMIC DNA]</scope>
</reference>
<evidence type="ECO:0000313" key="1">
    <source>
        <dbReference type="EMBL" id="KAL2491724.1"/>
    </source>
</evidence>
<dbReference type="PANTHER" id="PTHR48475">
    <property type="entry name" value="RIBONUCLEASE H"/>
    <property type="match status" value="1"/>
</dbReference>
<dbReference type="SUPFAM" id="SSF56672">
    <property type="entry name" value="DNA/RNA polymerases"/>
    <property type="match status" value="1"/>
</dbReference>
<organism evidence="1 2">
    <name type="scientific">Abeliophyllum distichum</name>
    <dbReference type="NCBI Taxonomy" id="126358"/>
    <lineage>
        <taxon>Eukaryota</taxon>
        <taxon>Viridiplantae</taxon>
        <taxon>Streptophyta</taxon>
        <taxon>Embryophyta</taxon>
        <taxon>Tracheophyta</taxon>
        <taxon>Spermatophyta</taxon>
        <taxon>Magnoliopsida</taxon>
        <taxon>eudicotyledons</taxon>
        <taxon>Gunneridae</taxon>
        <taxon>Pentapetalae</taxon>
        <taxon>asterids</taxon>
        <taxon>lamiids</taxon>
        <taxon>Lamiales</taxon>
        <taxon>Oleaceae</taxon>
        <taxon>Forsythieae</taxon>
        <taxon>Abeliophyllum</taxon>
    </lineage>
</organism>
<accession>A0ABD1RXK3</accession>
<dbReference type="PANTHER" id="PTHR48475:SF2">
    <property type="entry name" value="RIBONUCLEASE H"/>
    <property type="match status" value="1"/>
</dbReference>
<sequence length="180" mass="20059">MKVNLLKCAFGVVSGKFLGYMVNQRKIEANSKNIRALIDDSSPSSPKEVHSLRKRPSIKGQALADFIVEFVHILEGLFEAKQYKVPTQKLYVDESSGVAGARAELLLISPNGHYLNCTLRMEFKASNNTTYYQVLLLSLRLAHEMKAKKSRSSATHSWWSAKSMGFLRSVTVHGGLLEEG</sequence>
<gene>
    <name evidence="1" type="ORF">Adt_27352</name>
</gene>
<comment type="caution">
    <text evidence="1">The sequence shown here is derived from an EMBL/GenBank/DDBJ whole genome shotgun (WGS) entry which is preliminary data.</text>
</comment>
<proteinExistence type="predicted"/>
<dbReference type="AlphaFoldDB" id="A0ABD1RXK3"/>
<dbReference type="InterPro" id="IPR043502">
    <property type="entry name" value="DNA/RNA_pol_sf"/>
</dbReference>
<dbReference type="EMBL" id="JBFOLK010000008">
    <property type="protein sequence ID" value="KAL2491724.1"/>
    <property type="molecule type" value="Genomic_DNA"/>
</dbReference>
<keyword evidence="2" id="KW-1185">Reference proteome</keyword>
<evidence type="ECO:0000313" key="2">
    <source>
        <dbReference type="Proteomes" id="UP001604336"/>
    </source>
</evidence>